<dbReference type="PANTHER" id="PTHR33653:SF1">
    <property type="entry name" value="RIBONUCLEASE VAPC2"/>
    <property type="match status" value="1"/>
</dbReference>
<protein>
    <submittedName>
        <fullName evidence="10">Ribonuclease VapC10</fullName>
        <ecNumber evidence="10">3.1.-.-</ecNumber>
    </submittedName>
    <submittedName>
        <fullName evidence="9">tRNA(fMet)-specific endonuclease VapC</fullName>
    </submittedName>
</protein>
<evidence type="ECO:0000259" key="8">
    <source>
        <dbReference type="Pfam" id="PF01850"/>
    </source>
</evidence>
<keyword evidence="5 10" id="KW-0378">Hydrolase</keyword>
<dbReference type="GO" id="GO:0016787">
    <property type="term" value="F:hydrolase activity"/>
    <property type="evidence" value="ECO:0007669"/>
    <property type="project" value="UniProtKB-KW"/>
</dbReference>
<dbReference type="Gene3D" id="3.40.50.1010">
    <property type="entry name" value="5'-nuclease"/>
    <property type="match status" value="1"/>
</dbReference>
<keyword evidence="12" id="KW-1185">Reference proteome</keyword>
<evidence type="ECO:0000256" key="2">
    <source>
        <dbReference type="ARBA" id="ARBA00022649"/>
    </source>
</evidence>
<evidence type="ECO:0000313" key="12">
    <source>
        <dbReference type="Proteomes" id="UP000322283"/>
    </source>
</evidence>
<dbReference type="GO" id="GO:0004519">
    <property type="term" value="F:endonuclease activity"/>
    <property type="evidence" value="ECO:0007669"/>
    <property type="project" value="UniProtKB-KW"/>
</dbReference>
<comment type="similarity">
    <text evidence="7">Belongs to the PINc/VapC protein family.</text>
</comment>
<organism evidence="9 11">
    <name type="scientific">Neomoorella thermoacetica</name>
    <name type="common">Clostridium thermoaceticum</name>
    <dbReference type="NCBI Taxonomy" id="1525"/>
    <lineage>
        <taxon>Bacteria</taxon>
        <taxon>Bacillati</taxon>
        <taxon>Bacillota</taxon>
        <taxon>Clostridia</taxon>
        <taxon>Neomoorellales</taxon>
        <taxon>Neomoorellaceae</taxon>
        <taxon>Neomoorella</taxon>
    </lineage>
</organism>
<evidence type="ECO:0000313" key="10">
    <source>
        <dbReference type="EMBL" id="TYL14666.1"/>
    </source>
</evidence>
<evidence type="ECO:0000313" key="11">
    <source>
        <dbReference type="Proteomes" id="UP000094598"/>
    </source>
</evidence>
<dbReference type="Pfam" id="PF01850">
    <property type="entry name" value="PIN"/>
    <property type="match status" value="1"/>
</dbReference>
<dbReference type="Proteomes" id="UP000094598">
    <property type="component" value="Chromosome"/>
</dbReference>
<dbReference type="AlphaFoldDB" id="A0AAC9HI15"/>
<dbReference type="RefSeq" id="WP_011393035.1">
    <property type="nucleotide sequence ID" value="NZ_BSDM01000001.1"/>
</dbReference>
<sequence>MADVTYLLDTTVFIDVSRGNKAVIDWLISWADEPGVLATSTVVVAEYFSGLPIDKRNQAKDYLLAFNVLPVTFEDAVRAGEIRWDYARKGITLALADALHGAIAVRRGLTVVTSNPAHFPFVSTFNPRK</sequence>
<evidence type="ECO:0000256" key="3">
    <source>
        <dbReference type="ARBA" id="ARBA00022722"/>
    </source>
</evidence>
<dbReference type="InterPro" id="IPR002716">
    <property type="entry name" value="PIN_dom"/>
</dbReference>
<evidence type="ECO:0000256" key="7">
    <source>
        <dbReference type="ARBA" id="ARBA00038093"/>
    </source>
</evidence>
<dbReference type="GeneID" id="45617569"/>
<accession>A0AAC9HI15</accession>
<dbReference type="KEGG" id="mthz:MOTHA_c16030"/>
<dbReference type="CDD" id="cd18741">
    <property type="entry name" value="PIN_VapC4-5_FitB-like"/>
    <property type="match status" value="1"/>
</dbReference>
<dbReference type="EC" id="3.1.-.-" evidence="10"/>
<evidence type="ECO:0000313" key="9">
    <source>
        <dbReference type="EMBL" id="AOQ24259.1"/>
    </source>
</evidence>
<keyword evidence="3" id="KW-0540">Nuclease</keyword>
<evidence type="ECO:0000256" key="1">
    <source>
        <dbReference type="ARBA" id="ARBA00001946"/>
    </source>
</evidence>
<name>A0AAC9HI15_NEOTH</name>
<comment type="cofactor">
    <cofactor evidence="1">
        <name>Mg(2+)</name>
        <dbReference type="ChEBI" id="CHEBI:18420"/>
    </cofactor>
</comment>
<evidence type="ECO:0000256" key="6">
    <source>
        <dbReference type="ARBA" id="ARBA00022842"/>
    </source>
</evidence>
<evidence type="ECO:0000256" key="5">
    <source>
        <dbReference type="ARBA" id="ARBA00022801"/>
    </source>
</evidence>
<proteinExistence type="inferred from homology"/>
<dbReference type="OMA" id="SEIYAGM"/>
<evidence type="ECO:0000256" key="4">
    <source>
        <dbReference type="ARBA" id="ARBA00022723"/>
    </source>
</evidence>
<dbReference type="Proteomes" id="UP000322283">
    <property type="component" value="Unassembled WGS sequence"/>
</dbReference>
<keyword evidence="6" id="KW-0460">Magnesium</keyword>
<dbReference type="PANTHER" id="PTHR33653">
    <property type="entry name" value="RIBONUCLEASE VAPC2"/>
    <property type="match status" value="1"/>
</dbReference>
<dbReference type="EMBL" id="VCDX01000002">
    <property type="protein sequence ID" value="TYL14666.1"/>
    <property type="molecule type" value="Genomic_DNA"/>
</dbReference>
<gene>
    <name evidence="9" type="primary">vapC_2</name>
    <name evidence="9" type="ORF">Maut_01822</name>
    <name evidence="10" type="ORF">MTAT_09010</name>
</gene>
<keyword evidence="9" id="KW-0255">Endonuclease</keyword>
<keyword evidence="2" id="KW-1277">Toxin-antitoxin system</keyword>
<dbReference type="InterPro" id="IPR029060">
    <property type="entry name" value="PIN-like_dom_sf"/>
</dbReference>
<reference evidence="9 11" key="1">
    <citation type="submission" date="2016-08" db="EMBL/GenBank/DDBJ databases">
        <title>Moorella thermoacetica DSM 103132.</title>
        <authorList>
            <person name="Jendresen C.B."/>
            <person name="Redl S.M."/>
            <person name="Jensen T.O."/>
            <person name="Nielsen A.T."/>
        </authorList>
    </citation>
    <scope>NUCLEOTIDE SEQUENCE [LARGE SCALE GENOMIC DNA]</scope>
    <source>
        <strain evidence="9 11">DSM 103132</strain>
    </source>
</reference>
<feature type="domain" description="PIN" evidence="8">
    <location>
        <begin position="6"/>
        <end position="115"/>
    </location>
</feature>
<reference evidence="10 12" key="2">
    <citation type="submission" date="2019-05" db="EMBL/GenBank/DDBJ databases">
        <title>Genome sequence of Moorella thermoacetica ATCC 33924.</title>
        <authorList>
            <person name="Poehlein A."/>
            <person name="Bengelsdorf F.R."/>
            <person name="Duerre P."/>
            <person name="Daniel R."/>
        </authorList>
    </citation>
    <scope>NUCLEOTIDE SEQUENCE [LARGE SCALE GENOMIC DNA]</scope>
    <source>
        <strain evidence="10 12">ATCC 33924</strain>
    </source>
</reference>
<dbReference type="InterPro" id="IPR050556">
    <property type="entry name" value="Type_II_TA_system_RNase"/>
</dbReference>
<dbReference type="GO" id="GO:0046872">
    <property type="term" value="F:metal ion binding"/>
    <property type="evidence" value="ECO:0007669"/>
    <property type="project" value="UniProtKB-KW"/>
</dbReference>
<dbReference type="SUPFAM" id="SSF88723">
    <property type="entry name" value="PIN domain-like"/>
    <property type="match status" value="1"/>
</dbReference>
<keyword evidence="4" id="KW-0479">Metal-binding</keyword>
<dbReference type="EMBL" id="CP017019">
    <property type="protein sequence ID" value="AOQ24259.1"/>
    <property type="molecule type" value="Genomic_DNA"/>
</dbReference>